<dbReference type="InterPro" id="IPR000873">
    <property type="entry name" value="AMP-dep_synth/lig_dom"/>
</dbReference>
<evidence type="ECO:0000256" key="3">
    <source>
        <dbReference type="SAM" id="MobiDB-lite"/>
    </source>
</evidence>
<keyword evidence="1" id="KW-0596">Phosphopantetheine</keyword>
<gene>
    <name evidence="5" type="ORF">EJ04DRAFT_240268</name>
</gene>
<dbReference type="SUPFAM" id="SSF56801">
    <property type="entry name" value="Acetyl-CoA synthetase-like"/>
    <property type="match status" value="1"/>
</dbReference>
<dbReference type="InterPro" id="IPR051414">
    <property type="entry name" value="Adenylate-forming_Reductase"/>
</dbReference>
<dbReference type="PANTHER" id="PTHR43439:SF2">
    <property type="entry name" value="ENZYME, PUTATIVE (JCVI)-RELATED"/>
    <property type="match status" value="1"/>
</dbReference>
<evidence type="ECO:0000313" key="5">
    <source>
        <dbReference type="EMBL" id="KAF2734533.1"/>
    </source>
</evidence>
<dbReference type="Pfam" id="PF00501">
    <property type="entry name" value="AMP-binding"/>
    <property type="match status" value="1"/>
</dbReference>
<name>A0A9P4V2U7_9PLEO</name>
<dbReference type="OrthoDB" id="429813at2759"/>
<dbReference type="Pfam" id="PF23562">
    <property type="entry name" value="AMP-binding_C_3"/>
    <property type="match status" value="1"/>
</dbReference>
<keyword evidence="6" id="KW-1185">Reference proteome</keyword>
<evidence type="ECO:0000256" key="2">
    <source>
        <dbReference type="ARBA" id="ARBA00022553"/>
    </source>
</evidence>
<comment type="caution">
    <text evidence="5">The sequence shown here is derived from an EMBL/GenBank/DDBJ whole genome shotgun (WGS) entry which is preliminary data.</text>
</comment>
<dbReference type="Proteomes" id="UP000799444">
    <property type="component" value="Unassembled WGS sequence"/>
</dbReference>
<dbReference type="InterPro" id="IPR020845">
    <property type="entry name" value="AMP-binding_CS"/>
</dbReference>
<organism evidence="5 6">
    <name type="scientific">Polyplosphaeria fusca</name>
    <dbReference type="NCBI Taxonomy" id="682080"/>
    <lineage>
        <taxon>Eukaryota</taxon>
        <taxon>Fungi</taxon>
        <taxon>Dikarya</taxon>
        <taxon>Ascomycota</taxon>
        <taxon>Pezizomycotina</taxon>
        <taxon>Dothideomycetes</taxon>
        <taxon>Pleosporomycetidae</taxon>
        <taxon>Pleosporales</taxon>
        <taxon>Tetraplosphaeriaceae</taxon>
        <taxon>Polyplosphaeria</taxon>
    </lineage>
</organism>
<feature type="domain" description="AMP-dependent synthetase/ligase" evidence="4">
    <location>
        <begin position="55"/>
        <end position="366"/>
    </location>
</feature>
<dbReference type="PANTHER" id="PTHR43439">
    <property type="entry name" value="PHENYLACETATE-COENZYME A LIGASE"/>
    <property type="match status" value="1"/>
</dbReference>
<evidence type="ECO:0000256" key="1">
    <source>
        <dbReference type="ARBA" id="ARBA00022450"/>
    </source>
</evidence>
<keyword evidence="2" id="KW-0597">Phosphoprotein</keyword>
<dbReference type="AlphaFoldDB" id="A0A9P4V2U7"/>
<dbReference type="EMBL" id="ML996146">
    <property type="protein sequence ID" value="KAF2734533.1"/>
    <property type="molecule type" value="Genomic_DNA"/>
</dbReference>
<dbReference type="InterPro" id="IPR042099">
    <property type="entry name" value="ANL_N_sf"/>
</dbReference>
<protein>
    <submittedName>
        <fullName evidence="5">AMP-binding enzyme</fullName>
    </submittedName>
</protein>
<evidence type="ECO:0000259" key="4">
    <source>
        <dbReference type="Pfam" id="PF00501"/>
    </source>
</evidence>
<dbReference type="PROSITE" id="PS00455">
    <property type="entry name" value="AMP_BINDING"/>
    <property type="match status" value="1"/>
</dbReference>
<accession>A0A9P4V2U7</accession>
<sequence length="563" mass="63710">MEENTSKNVEGIGEPNVNPDPLDEVHRPGYRHLTQLIEHIAAHDADRTWAAMPLDDKNLSLGFRDISFGQFANAVKHCAHWLADKLPKSKQPFETVAYTGKKDVRYPIIAMALARLERKLLMASPSTTVAAQAHLAGVLDVRCFLHSEGYGGTVEQVATQSGCEASILKVPEVEWFLREERAAEYSWKRSWEEARHMPWLVLHTGGTTGMPKPIIYTHQMMVSFDATELMADAKTDSFIQHVSGIRWYSPFPVLHVLGMYMTLQVTLVRGGIAVFGPPDDLSPQAVLDTIRYGRCQAMMSTPMDYELLVRDELGLETLRKLRYCYFGGAPLAPAVAEKLMGYTRVCPAMGSTEAGMYFVQPLDQEDWEWYKFRESNGIEFEAQGEGLHELVFVRRGELARWQQIFDMYPELDVFRTGDLFTEHPRKRGLWKPVGRTDDVVIFSHGKKLNASEREAALSACPDVAGVVVGGTGKERPYALVEWSHPAMTDAAKMERLWPWVERANRTCADFMRISREHVVFAVPAKPLLRNVKRSPVRKACEVLYADEIERLYAEEDIEQACVK</sequence>
<proteinExistence type="predicted"/>
<reference evidence="5" key="1">
    <citation type="journal article" date="2020" name="Stud. Mycol.">
        <title>101 Dothideomycetes genomes: a test case for predicting lifestyles and emergence of pathogens.</title>
        <authorList>
            <person name="Haridas S."/>
            <person name="Albert R."/>
            <person name="Binder M."/>
            <person name="Bloem J."/>
            <person name="Labutti K."/>
            <person name="Salamov A."/>
            <person name="Andreopoulos B."/>
            <person name="Baker S."/>
            <person name="Barry K."/>
            <person name="Bills G."/>
            <person name="Bluhm B."/>
            <person name="Cannon C."/>
            <person name="Castanera R."/>
            <person name="Culley D."/>
            <person name="Daum C."/>
            <person name="Ezra D."/>
            <person name="Gonzalez J."/>
            <person name="Henrissat B."/>
            <person name="Kuo A."/>
            <person name="Liang C."/>
            <person name="Lipzen A."/>
            <person name="Lutzoni F."/>
            <person name="Magnuson J."/>
            <person name="Mondo S."/>
            <person name="Nolan M."/>
            <person name="Ohm R."/>
            <person name="Pangilinan J."/>
            <person name="Park H.-J."/>
            <person name="Ramirez L."/>
            <person name="Alfaro M."/>
            <person name="Sun H."/>
            <person name="Tritt A."/>
            <person name="Yoshinaga Y."/>
            <person name="Zwiers L.-H."/>
            <person name="Turgeon B."/>
            <person name="Goodwin S."/>
            <person name="Spatafora J."/>
            <person name="Crous P."/>
            <person name="Grigoriev I."/>
        </authorList>
    </citation>
    <scope>NUCLEOTIDE SEQUENCE</scope>
    <source>
        <strain evidence="5">CBS 125425</strain>
    </source>
</reference>
<dbReference type="Gene3D" id="3.40.50.12780">
    <property type="entry name" value="N-terminal domain of ligase-like"/>
    <property type="match status" value="1"/>
</dbReference>
<evidence type="ECO:0000313" key="6">
    <source>
        <dbReference type="Proteomes" id="UP000799444"/>
    </source>
</evidence>
<feature type="region of interest" description="Disordered" evidence="3">
    <location>
        <begin position="1"/>
        <end position="23"/>
    </location>
</feature>